<keyword evidence="6" id="KW-1185">Reference proteome</keyword>
<keyword evidence="1" id="KW-1133">Transmembrane helix</keyword>
<dbReference type="AlphaFoldDB" id="A0A0F5MW57"/>
<dbReference type="PATRIC" id="fig|342002.3.peg.70"/>
<evidence type="ECO:0000313" key="6">
    <source>
        <dbReference type="Proteomes" id="UP000192327"/>
    </source>
</evidence>
<reference evidence="2" key="2">
    <citation type="submission" date="2015-04" db="EMBL/GenBank/DDBJ databases">
        <title>Genome sequence of Mycobacterium arupense strain GUC1.</title>
        <authorList>
            <person name="Greninger A.L."/>
            <person name="Cunningham G."/>
            <person name="Chiu C.Y."/>
            <person name="Miller S."/>
        </authorList>
    </citation>
    <scope>NUCLEOTIDE SEQUENCE</scope>
    <source>
        <strain evidence="2">GUC1</strain>
    </source>
</reference>
<reference evidence="3 6" key="3">
    <citation type="submission" date="2016-12" db="EMBL/GenBank/DDBJ databases">
        <title>The new phylogeny of genus Mycobacterium.</title>
        <authorList>
            <person name="Tortoli E."/>
            <person name="Trovato A."/>
            <person name="Cirillo D.M."/>
        </authorList>
    </citation>
    <scope>NUCLEOTIDE SEQUENCE [LARGE SCALE GENOMIC DNA]</scope>
    <source>
        <strain evidence="3 6">DSM 44942</strain>
    </source>
</reference>
<feature type="transmembrane region" description="Helical" evidence="1">
    <location>
        <begin position="58"/>
        <end position="76"/>
    </location>
</feature>
<proteinExistence type="predicted"/>
<dbReference type="EMBL" id="MVHH01000038">
    <property type="protein sequence ID" value="OQZ94761.1"/>
    <property type="molecule type" value="Genomic_DNA"/>
</dbReference>
<dbReference type="RefSeq" id="WP_046189932.1">
    <property type="nucleotide sequence ID" value="NZ_JACKUJ010000046.1"/>
</dbReference>
<organism evidence="2 5">
    <name type="scientific">Mycolicibacter arupensis</name>
    <dbReference type="NCBI Taxonomy" id="342002"/>
    <lineage>
        <taxon>Bacteria</taxon>
        <taxon>Bacillati</taxon>
        <taxon>Actinomycetota</taxon>
        <taxon>Actinomycetes</taxon>
        <taxon>Mycobacteriales</taxon>
        <taxon>Mycobacteriaceae</taxon>
        <taxon>Mycolicibacter</taxon>
    </lineage>
</organism>
<keyword evidence="1" id="KW-0812">Transmembrane</keyword>
<feature type="transmembrane region" description="Helical" evidence="1">
    <location>
        <begin position="83"/>
        <end position="105"/>
    </location>
</feature>
<evidence type="ECO:0008006" key="8">
    <source>
        <dbReference type="Google" id="ProtNLM"/>
    </source>
</evidence>
<evidence type="ECO:0000313" key="5">
    <source>
        <dbReference type="Proteomes" id="UP000034416"/>
    </source>
</evidence>
<dbReference type="Proteomes" id="UP000034416">
    <property type="component" value="Unassembled WGS sequence"/>
</dbReference>
<evidence type="ECO:0000313" key="4">
    <source>
        <dbReference type="EMBL" id="TXI54423.1"/>
    </source>
</evidence>
<gene>
    <name evidence="3" type="ORF">BST15_15715</name>
    <name evidence="4" type="ORF">E6Q54_14560</name>
    <name evidence="2" type="ORF">WR43_12585</name>
</gene>
<accession>A0A0F5MW57</accession>
<evidence type="ECO:0000313" key="2">
    <source>
        <dbReference type="EMBL" id="KKB98834.1"/>
    </source>
</evidence>
<comment type="caution">
    <text evidence="2">The sequence shown here is derived from an EMBL/GenBank/DDBJ whole genome shotgun (WGS) entry which is preliminary data.</text>
</comment>
<evidence type="ECO:0000313" key="7">
    <source>
        <dbReference type="Proteomes" id="UP000321797"/>
    </source>
</evidence>
<protein>
    <recommendedName>
        <fullName evidence="8">DUF4383 domain-containing protein</fullName>
    </recommendedName>
</protein>
<name>A0A0F5MW57_9MYCO</name>
<keyword evidence="1" id="KW-0472">Membrane</keyword>
<dbReference type="Proteomes" id="UP000192327">
    <property type="component" value="Unassembled WGS sequence"/>
</dbReference>
<dbReference type="EMBL" id="SSGD01000085">
    <property type="protein sequence ID" value="TXI54423.1"/>
    <property type="molecule type" value="Genomic_DNA"/>
</dbReference>
<dbReference type="EMBL" id="LASW01000054">
    <property type="protein sequence ID" value="KKB98834.1"/>
    <property type="molecule type" value="Genomic_DNA"/>
</dbReference>
<reference evidence="5" key="1">
    <citation type="submission" date="2015-04" db="EMBL/GenBank/DDBJ databases">
        <title>Genome sequence of Mycobacterium arupense GUC1.</title>
        <authorList>
            <person name="Greninger A.L."/>
            <person name="Cunningham G."/>
            <person name="Chiu C.Y."/>
            <person name="Miller S."/>
        </authorList>
    </citation>
    <scope>NUCLEOTIDE SEQUENCE [LARGE SCALE GENOMIC DNA]</scope>
    <source>
        <strain evidence="5">GUC1</strain>
    </source>
</reference>
<dbReference type="Proteomes" id="UP000321797">
    <property type="component" value="Unassembled WGS sequence"/>
</dbReference>
<dbReference type="STRING" id="342002.BST15_15715"/>
<evidence type="ECO:0000313" key="3">
    <source>
        <dbReference type="EMBL" id="OQZ94761.1"/>
    </source>
</evidence>
<feature type="transmembrane region" description="Helical" evidence="1">
    <location>
        <begin position="117"/>
        <end position="136"/>
    </location>
</feature>
<evidence type="ECO:0000256" key="1">
    <source>
        <dbReference type="SAM" id="Phobius"/>
    </source>
</evidence>
<sequence length="143" mass="15300">MTTLTSLWPPYAAIGPRVVLTLAVTSLACAMINGTDYLVLPQDEAALSFTESALPIHVWGALLLFCVSLAVGGYLVHRWPLTILGHALLAGVFLAIGVGEFVTFLHNIAGDELRVGTLYVLGQAVLNVVLTVMAWLRWDAARG</sequence>
<reference evidence="4 7" key="4">
    <citation type="submission" date="2018-09" db="EMBL/GenBank/DDBJ databases">
        <title>Metagenome Assembled Genomes from an Advanced Water Purification Facility.</title>
        <authorList>
            <person name="Stamps B.W."/>
            <person name="Spear J.R."/>
        </authorList>
    </citation>
    <scope>NUCLEOTIDE SEQUENCE [LARGE SCALE GENOMIC DNA]</scope>
    <source>
        <strain evidence="4">Bin_29_2</strain>
    </source>
</reference>